<protein>
    <submittedName>
        <fullName evidence="1">Uncharacterized protein</fullName>
    </submittedName>
</protein>
<accession>A0A699QSY4</accession>
<dbReference type="Gene3D" id="1.20.1440.60">
    <property type="entry name" value="23S rRNA-intervening sequence"/>
    <property type="match status" value="1"/>
</dbReference>
<dbReference type="SUPFAM" id="SSF158446">
    <property type="entry name" value="IVS-encoded protein-like"/>
    <property type="match status" value="1"/>
</dbReference>
<comment type="caution">
    <text evidence="1">The sequence shown here is derived from an EMBL/GenBank/DDBJ whole genome shotgun (WGS) entry which is preliminary data.</text>
</comment>
<proteinExistence type="predicted"/>
<name>A0A699QSY4_TANCI</name>
<dbReference type="InterPro" id="IPR012657">
    <property type="entry name" value="23S_rRNA-intervening_sequence"/>
</dbReference>
<dbReference type="InterPro" id="IPR036583">
    <property type="entry name" value="23S_rRNA_IVS_sf"/>
</dbReference>
<dbReference type="AlphaFoldDB" id="A0A699QSY4"/>
<feature type="non-terminal residue" evidence="1">
    <location>
        <position position="1"/>
    </location>
</feature>
<gene>
    <name evidence="1" type="ORF">Tci_848311</name>
</gene>
<dbReference type="NCBIfam" id="TIGR02436">
    <property type="entry name" value="four helix bundle protein"/>
    <property type="match status" value="1"/>
</dbReference>
<sequence length="188" mass="19109">RIVALPTAKSAARYPQKQALPHGYYPRLGGAHAGYFSAGDTAAGAVAPAAGAGMSGFLDEWLPPWRPITGQSASRARSAAEHFAKLSICVEEADETLFWLELPAEAQLVPPHRLSSLCEAYDQVVAILATARKTAKAAKHRYCPVDISGLFGLAAGRRSAGGAAAAAGATATRTGAGGAGAGGGRVAL</sequence>
<evidence type="ECO:0000313" key="1">
    <source>
        <dbReference type="EMBL" id="GFC76341.1"/>
    </source>
</evidence>
<reference evidence="1" key="1">
    <citation type="journal article" date="2019" name="Sci. Rep.">
        <title>Draft genome of Tanacetum cinerariifolium, the natural source of mosquito coil.</title>
        <authorList>
            <person name="Yamashiro T."/>
            <person name="Shiraishi A."/>
            <person name="Satake H."/>
            <person name="Nakayama K."/>
        </authorList>
    </citation>
    <scope>NUCLEOTIDE SEQUENCE</scope>
</reference>
<organism evidence="1">
    <name type="scientific">Tanacetum cinerariifolium</name>
    <name type="common">Dalmatian daisy</name>
    <name type="synonym">Chrysanthemum cinerariifolium</name>
    <dbReference type="NCBI Taxonomy" id="118510"/>
    <lineage>
        <taxon>Eukaryota</taxon>
        <taxon>Viridiplantae</taxon>
        <taxon>Streptophyta</taxon>
        <taxon>Embryophyta</taxon>
        <taxon>Tracheophyta</taxon>
        <taxon>Spermatophyta</taxon>
        <taxon>Magnoliopsida</taxon>
        <taxon>eudicotyledons</taxon>
        <taxon>Gunneridae</taxon>
        <taxon>Pentapetalae</taxon>
        <taxon>asterids</taxon>
        <taxon>campanulids</taxon>
        <taxon>Asterales</taxon>
        <taxon>Asteraceae</taxon>
        <taxon>Asteroideae</taxon>
        <taxon>Anthemideae</taxon>
        <taxon>Anthemidinae</taxon>
        <taxon>Tanacetum</taxon>
    </lineage>
</organism>
<feature type="non-terminal residue" evidence="1">
    <location>
        <position position="188"/>
    </location>
</feature>
<dbReference type="EMBL" id="BKCJ011055827">
    <property type="protein sequence ID" value="GFC76341.1"/>
    <property type="molecule type" value="Genomic_DNA"/>
</dbReference>